<sequence>ALNKDKEVCYRLFQRLCASFKPGIPGPDSLSTLSTATELLQLLMPSSTPGVPSKPEDATEDTESAMETGNKEEERKIETGNDGDKVEEIDIDVEGKDGKDQQNEKASFGQFANDPPLYSRKIHVSVREFQELMKTTGEHENPLETLEALLEKSCKEDETLEALLNGVASLRKVEDVKSEMEDTKEDNEPVLPAAQPLQTLFNKRAAFSSGEDVSGRVSPTLWYSTPPPDDVDVESELVNCDFEEVKTKYFPDFDIKAELEKELQSSVQDSPKRKHGFKKLGKRKFVSMILEKGDPQKKAKQDALDRGRGRGGMFRGGRGGARYDNFRARTQNTSRPPSMHVDDFVAMESGRGRGRGRGGQSTLNDRSAARPSIRKIQTLNRNSPDPHRLEGFLPNDGRWNIPGASRREVSLAAHPLHALRNQAAWEPRQAMDTAGFLERGFQRAGNWGTPATVNYRGFRETAYRDQQLRGGFWAGPQQEAERKDARFLPPPPANFDNYRAGGTRGRHMRSFTR</sequence>
<dbReference type="Proteomes" id="UP001152795">
    <property type="component" value="Unassembled WGS sequence"/>
</dbReference>
<comment type="caution">
    <text evidence="2">The sequence shown here is derived from an EMBL/GenBank/DDBJ whole genome shotgun (WGS) entry which is preliminary data.</text>
</comment>
<keyword evidence="3" id="KW-1185">Reference proteome</keyword>
<gene>
    <name evidence="2" type="ORF">PACLA_8A010587</name>
</gene>
<feature type="compositionally biased region" description="Gly residues" evidence="1">
    <location>
        <begin position="310"/>
        <end position="320"/>
    </location>
</feature>
<feature type="compositionally biased region" description="Basic and acidic residues" evidence="1">
    <location>
        <begin position="69"/>
        <end position="103"/>
    </location>
</feature>
<feature type="region of interest" description="Disordered" evidence="1">
    <location>
        <begin position="292"/>
        <end position="324"/>
    </location>
</feature>
<dbReference type="OrthoDB" id="2011702at2759"/>
<evidence type="ECO:0000313" key="2">
    <source>
        <dbReference type="EMBL" id="CAB4009509.1"/>
    </source>
</evidence>
<reference evidence="2" key="1">
    <citation type="submission" date="2020-04" db="EMBL/GenBank/DDBJ databases">
        <authorList>
            <person name="Alioto T."/>
            <person name="Alioto T."/>
            <person name="Gomez Garrido J."/>
        </authorList>
    </citation>
    <scope>NUCLEOTIDE SEQUENCE</scope>
    <source>
        <strain evidence="2">A484AB</strain>
    </source>
</reference>
<evidence type="ECO:0000313" key="3">
    <source>
        <dbReference type="Proteomes" id="UP001152795"/>
    </source>
</evidence>
<dbReference type="GO" id="GO:0003723">
    <property type="term" value="F:RNA binding"/>
    <property type="evidence" value="ECO:0007669"/>
    <property type="project" value="TreeGrafter"/>
</dbReference>
<organism evidence="2 3">
    <name type="scientific">Paramuricea clavata</name>
    <name type="common">Red gorgonian</name>
    <name type="synonym">Violescent sea-whip</name>
    <dbReference type="NCBI Taxonomy" id="317549"/>
    <lineage>
        <taxon>Eukaryota</taxon>
        <taxon>Metazoa</taxon>
        <taxon>Cnidaria</taxon>
        <taxon>Anthozoa</taxon>
        <taxon>Octocorallia</taxon>
        <taxon>Malacalcyonacea</taxon>
        <taxon>Plexauridae</taxon>
        <taxon>Paramuricea</taxon>
    </lineage>
</organism>
<proteinExistence type="predicted"/>
<feature type="region of interest" description="Disordered" evidence="1">
    <location>
        <begin position="45"/>
        <end position="113"/>
    </location>
</feature>
<feature type="region of interest" description="Disordered" evidence="1">
    <location>
        <begin position="349"/>
        <end position="391"/>
    </location>
</feature>
<dbReference type="PANTHER" id="PTHR23185:SF0">
    <property type="entry name" value="PROTEIN VIRILIZER HOMOLOG"/>
    <property type="match status" value="1"/>
</dbReference>
<accession>A0A6S7HY68</accession>
<dbReference type="EMBL" id="CACRXK020006474">
    <property type="protein sequence ID" value="CAB4009509.1"/>
    <property type="molecule type" value="Genomic_DNA"/>
</dbReference>
<feature type="non-terminal residue" evidence="2">
    <location>
        <position position="513"/>
    </location>
</feature>
<feature type="compositionally biased region" description="Basic residues" evidence="1">
    <location>
        <begin position="504"/>
        <end position="513"/>
    </location>
</feature>
<evidence type="ECO:0000256" key="1">
    <source>
        <dbReference type="SAM" id="MobiDB-lite"/>
    </source>
</evidence>
<dbReference type="GO" id="GO:0036396">
    <property type="term" value="C:RNA N6-methyladenosine methyltransferase complex"/>
    <property type="evidence" value="ECO:0007669"/>
    <property type="project" value="TreeGrafter"/>
</dbReference>
<dbReference type="AlphaFoldDB" id="A0A6S7HY68"/>
<protein>
    <submittedName>
        <fullName evidence="2">Uncharacterized protein</fullName>
    </submittedName>
</protein>
<dbReference type="PANTHER" id="PTHR23185">
    <property type="entry name" value="PROTEIN VIRILIZER HOMOLOG"/>
    <property type="match status" value="1"/>
</dbReference>
<name>A0A6S7HY68_PARCT</name>
<feature type="region of interest" description="Disordered" evidence="1">
    <location>
        <begin position="477"/>
        <end position="513"/>
    </location>
</feature>
<feature type="compositionally biased region" description="Basic and acidic residues" evidence="1">
    <location>
        <begin position="292"/>
        <end position="308"/>
    </location>
</feature>
<dbReference type="InterPro" id="IPR026736">
    <property type="entry name" value="Virilizer"/>
</dbReference>